<keyword evidence="2" id="KW-1185">Reference proteome</keyword>
<evidence type="ECO:0000313" key="2">
    <source>
        <dbReference type="Proteomes" id="UP000095751"/>
    </source>
</evidence>
<sequence>KYWQYISSALVDDEDLQDDLYDWSHRVIRKWLATDGKLTIGDWLKIGQHYTEKIAPVDQSEKNYVVEFLSSGHTAAMVAGTTLTLMALKARATYGSTWWSV</sequence>
<name>A0A1E7F5B9_9STRA</name>
<dbReference type="Proteomes" id="UP000095751">
    <property type="component" value="Unassembled WGS sequence"/>
</dbReference>
<reference evidence="1 2" key="1">
    <citation type="submission" date="2016-09" db="EMBL/GenBank/DDBJ databases">
        <title>Extensive genetic diversity and differential bi-allelic expression allows diatom success in the polar Southern Ocean.</title>
        <authorList>
            <consortium name="DOE Joint Genome Institute"/>
            <person name="Mock T."/>
            <person name="Otillar R.P."/>
            <person name="Strauss J."/>
            <person name="Dupont C."/>
            <person name="Frickenhaus S."/>
            <person name="Maumus F."/>
            <person name="Mcmullan M."/>
            <person name="Sanges R."/>
            <person name="Schmutz J."/>
            <person name="Toseland A."/>
            <person name="Valas R."/>
            <person name="Veluchamy A."/>
            <person name="Ward B.J."/>
            <person name="Allen A."/>
            <person name="Barry K."/>
            <person name="Falciatore A."/>
            <person name="Ferrante M."/>
            <person name="Fortunato A.E."/>
            <person name="Gloeckner G."/>
            <person name="Gruber A."/>
            <person name="Hipkin R."/>
            <person name="Janech M."/>
            <person name="Kroth P."/>
            <person name="Leese F."/>
            <person name="Lindquist E."/>
            <person name="Lyon B.R."/>
            <person name="Martin J."/>
            <person name="Mayer C."/>
            <person name="Parker M."/>
            <person name="Quesneville H."/>
            <person name="Raymond J."/>
            <person name="Uhlig C."/>
            <person name="Valentin K.U."/>
            <person name="Worden A.Z."/>
            <person name="Armbrust E.V."/>
            <person name="Bowler C."/>
            <person name="Green B."/>
            <person name="Moulton V."/>
            <person name="Van Oosterhout C."/>
            <person name="Grigoriev I."/>
        </authorList>
    </citation>
    <scope>NUCLEOTIDE SEQUENCE [LARGE SCALE GENOMIC DNA]</scope>
    <source>
        <strain evidence="1 2">CCMP1102</strain>
    </source>
</reference>
<evidence type="ECO:0000313" key="1">
    <source>
        <dbReference type="EMBL" id="OEU13195.1"/>
    </source>
</evidence>
<protein>
    <submittedName>
        <fullName evidence="1">Uncharacterized protein</fullName>
    </submittedName>
</protein>
<gene>
    <name evidence="1" type="ORF">FRACYDRAFT_241527</name>
</gene>
<dbReference type="EMBL" id="KV784361">
    <property type="protein sequence ID" value="OEU13195.1"/>
    <property type="molecule type" value="Genomic_DNA"/>
</dbReference>
<organism evidence="1 2">
    <name type="scientific">Fragilariopsis cylindrus CCMP1102</name>
    <dbReference type="NCBI Taxonomy" id="635003"/>
    <lineage>
        <taxon>Eukaryota</taxon>
        <taxon>Sar</taxon>
        <taxon>Stramenopiles</taxon>
        <taxon>Ochrophyta</taxon>
        <taxon>Bacillariophyta</taxon>
        <taxon>Bacillariophyceae</taxon>
        <taxon>Bacillariophycidae</taxon>
        <taxon>Bacillariales</taxon>
        <taxon>Bacillariaceae</taxon>
        <taxon>Fragilariopsis</taxon>
    </lineage>
</organism>
<dbReference type="InParanoid" id="A0A1E7F5B9"/>
<dbReference type="AlphaFoldDB" id="A0A1E7F5B9"/>
<proteinExistence type="predicted"/>
<feature type="non-terminal residue" evidence="1">
    <location>
        <position position="1"/>
    </location>
</feature>
<dbReference type="KEGG" id="fcy:FRACYDRAFT_241527"/>
<accession>A0A1E7F5B9</accession>